<evidence type="ECO:0000313" key="2">
    <source>
        <dbReference type="EMBL" id="CAE8642408.1"/>
    </source>
</evidence>
<proteinExistence type="predicted"/>
<dbReference type="OrthoDB" id="10004663at2759"/>
<dbReference type="EMBL" id="CAJNNV010033157">
    <property type="protein sequence ID" value="CAE8642408.1"/>
    <property type="molecule type" value="Genomic_DNA"/>
</dbReference>
<comment type="caution">
    <text evidence="2">The sequence shown here is derived from an EMBL/GenBank/DDBJ whole genome shotgun (WGS) entry which is preliminary data.</text>
</comment>
<evidence type="ECO:0000313" key="3">
    <source>
        <dbReference type="Proteomes" id="UP000654075"/>
    </source>
</evidence>
<protein>
    <submittedName>
        <fullName evidence="2">Uncharacterized protein</fullName>
    </submittedName>
</protein>
<sequence>MDPWDYGRESEEQRVETKSVRVERLAKEHRESEEKRLADAGGGIPVLAGRHADAAKLLSVFMPPPTAESRAASIRAFAKELDSKLGVGARGVNVSQWAEDIINNQGPMAGVFAALDAKAHDLEQMVDSYIETGDDGMFSEVEPEWGRDRQEWADVVRTSLNKFVHGDMDQMSLLDLVMINNAYQASDPTTFDVTDRQLGVIYEYLTCALEFKHIEKQLRSQFQADQTVTLGGLTGALELNGTKGTLADFDQPSGRWVVTCADGVRRKLKAENIQPVQQLG</sequence>
<keyword evidence="3" id="KW-1185">Reference proteome</keyword>
<dbReference type="AlphaFoldDB" id="A0A813HW80"/>
<accession>A0A813HW80</accession>
<reference evidence="2" key="1">
    <citation type="submission" date="2021-02" db="EMBL/GenBank/DDBJ databases">
        <authorList>
            <person name="Dougan E. K."/>
            <person name="Rhodes N."/>
            <person name="Thang M."/>
            <person name="Chan C."/>
        </authorList>
    </citation>
    <scope>NUCLEOTIDE SEQUENCE</scope>
</reference>
<evidence type="ECO:0000256" key="1">
    <source>
        <dbReference type="SAM" id="MobiDB-lite"/>
    </source>
</evidence>
<organism evidence="2 3">
    <name type="scientific">Polarella glacialis</name>
    <name type="common">Dinoflagellate</name>
    <dbReference type="NCBI Taxonomy" id="89957"/>
    <lineage>
        <taxon>Eukaryota</taxon>
        <taxon>Sar</taxon>
        <taxon>Alveolata</taxon>
        <taxon>Dinophyceae</taxon>
        <taxon>Suessiales</taxon>
        <taxon>Suessiaceae</taxon>
        <taxon>Polarella</taxon>
    </lineage>
</organism>
<gene>
    <name evidence="2" type="ORF">PGLA1383_LOCUS56916</name>
</gene>
<name>A0A813HW80_POLGL</name>
<feature type="region of interest" description="Disordered" evidence="1">
    <location>
        <begin position="1"/>
        <end position="37"/>
    </location>
</feature>
<dbReference type="Proteomes" id="UP000654075">
    <property type="component" value="Unassembled WGS sequence"/>
</dbReference>